<proteinExistence type="inferred from homology"/>
<organism evidence="7 8">
    <name type="scientific">Biomphalaria pfeifferi</name>
    <name type="common">Bloodfluke planorb</name>
    <name type="synonym">Freshwater snail</name>
    <dbReference type="NCBI Taxonomy" id="112525"/>
    <lineage>
        <taxon>Eukaryota</taxon>
        <taxon>Metazoa</taxon>
        <taxon>Spiralia</taxon>
        <taxon>Lophotrochozoa</taxon>
        <taxon>Mollusca</taxon>
        <taxon>Gastropoda</taxon>
        <taxon>Heterobranchia</taxon>
        <taxon>Euthyneura</taxon>
        <taxon>Panpulmonata</taxon>
        <taxon>Hygrophila</taxon>
        <taxon>Lymnaeoidea</taxon>
        <taxon>Planorbidae</taxon>
        <taxon>Biomphalaria</taxon>
    </lineage>
</organism>
<dbReference type="PANTHER" id="PTHR12694:SF8">
    <property type="entry name" value="TRANSCRIPTION INITIATION FACTOR IIA SUBUNIT 1"/>
    <property type="match status" value="1"/>
</dbReference>
<dbReference type="SUPFAM" id="SSF50784">
    <property type="entry name" value="Transcription factor IIA (TFIIA), beta-barrel domain"/>
    <property type="match status" value="1"/>
</dbReference>
<evidence type="ECO:0000256" key="2">
    <source>
        <dbReference type="ARBA" id="ARBA00010059"/>
    </source>
</evidence>
<dbReference type="InterPro" id="IPR009088">
    <property type="entry name" value="TFIIA_b-brl"/>
</dbReference>
<dbReference type="Gene3D" id="2.30.18.10">
    <property type="entry name" value="Transcription factor IIA (TFIIA), beta-barrel domain"/>
    <property type="match status" value="1"/>
</dbReference>
<comment type="similarity">
    <text evidence="2">Belongs to the TFIIA subunit 1 family.</text>
</comment>
<sequence>MSTASHVSKLYQMVVDDVIANVKDAFLDDSVDEQVLLDLKQLWLTKLTASKALDPPQSELEQLQSAVQQEQAQASQIQQPQQFQVAGATGGAAAIAMPAGIFQQNLATLRPDGHIQNLTVQQTGNTQFIALNSIPSQLLTQYQPQVMQQMIPQQQQAIRLAQQQQPQPIKITQQLQQQQLQQQHLQQQQLHQQQLQQLQQQKLLQQGQLIPNSLTKAPGVIQIDGHGDTSSSDDDDVDFDDDDKDEEDKEEENEEEAEGDKEDPLNSEDDVSEDDPTELFDTENVVVCQYDKINRNKNKWKFHLKDGIMNLSGKDFVFQKASGDAEW</sequence>
<evidence type="ECO:0000313" key="7">
    <source>
        <dbReference type="EMBL" id="KAK0043390.1"/>
    </source>
</evidence>
<dbReference type="Gene3D" id="1.10.287.100">
    <property type="match status" value="1"/>
</dbReference>
<reference evidence="7" key="2">
    <citation type="submission" date="2023-04" db="EMBL/GenBank/DDBJ databases">
        <authorList>
            <person name="Bu L."/>
            <person name="Lu L."/>
            <person name="Laidemitt M.R."/>
            <person name="Zhang S.M."/>
            <person name="Mutuku M."/>
            <person name="Mkoji G."/>
            <person name="Steinauer M."/>
            <person name="Loker E.S."/>
        </authorList>
    </citation>
    <scope>NUCLEOTIDE SEQUENCE</scope>
    <source>
        <strain evidence="7">KasaAsao</strain>
        <tissue evidence="7">Whole Snail</tissue>
    </source>
</reference>
<dbReference type="InterPro" id="IPR004855">
    <property type="entry name" value="TFIIA_asu/bsu"/>
</dbReference>
<dbReference type="FunFam" id="2.30.18.10:FF:000002">
    <property type="entry name" value="Transcription initiation factor IIA subunit 1"/>
    <property type="match status" value="1"/>
</dbReference>
<dbReference type="GO" id="GO:0005672">
    <property type="term" value="C:transcription factor TFIIA complex"/>
    <property type="evidence" value="ECO:0007669"/>
    <property type="project" value="InterPro"/>
</dbReference>
<comment type="caution">
    <text evidence="7">The sequence shown here is derived from an EMBL/GenBank/DDBJ whole genome shotgun (WGS) entry which is preliminary data.</text>
</comment>
<evidence type="ECO:0000256" key="3">
    <source>
        <dbReference type="ARBA" id="ARBA00023015"/>
    </source>
</evidence>
<dbReference type="Proteomes" id="UP001233172">
    <property type="component" value="Unassembled WGS sequence"/>
</dbReference>
<dbReference type="PANTHER" id="PTHR12694">
    <property type="entry name" value="TRANSCRIPTION INITIATION FACTOR IIA SUBUNIT 1"/>
    <property type="match status" value="1"/>
</dbReference>
<evidence type="ECO:0000256" key="4">
    <source>
        <dbReference type="ARBA" id="ARBA00023163"/>
    </source>
</evidence>
<keyword evidence="3" id="KW-0805">Transcription regulation</keyword>
<dbReference type="Pfam" id="PF03153">
    <property type="entry name" value="TFIIA"/>
    <property type="match status" value="2"/>
</dbReference>
<keyword evidence="5" id="KW-0539">Nucleus</keyword>
<name>A0AAD8AVU6_BIOPF</name>
<reference evidence="7" key="1">
    <citation type="journal article" date="2023" name="PLoS Negl. Trop. Dis.">
        <title>A genome sequence for Biomphalaria pfeifferi, the major vector snail for the human-infecting parasite Schistosoma mansoni.</title>
        <authorList>
            <person name="Bu L."/>
            <person name="Lu L."/>
            <person name="Laidemitt M.R."/>
            <person name="Zhang S.M."/>
            <person name="Mutuku M."/>
            <person name="Mkoji G."/>
            <person name="Steinauer M."/>
            <person name="Loker E.S."/>
        </authorList>
    </citation>
    <scope>NUCLEOTIDE SEQUENCE</scope>
    <source>
        <strain evidence="7">KasaAsao</strain>
    </source>
</reference>
<gene>
    <name evidence="7" type="ORF">Bpfe_027209</name>
</gene>
<dbReference type="AlphaFoldDB" id="A0AAD8AVU6"/>
<protein>
    <submittedName>
        <fullName evidence="7">Transcription initiation factor IIA subunit 1</fullName>
    </submittedName>
</protein>
<dbReference type="FunFam" id="1.10.287.100:FF:000001">
    <property type="entry name" value="Transcription initiation factor IIA subunit"/>
    <property type="match status" value="1"/>
</dbReference>
<evidence type="ECO:0000256" key="1">
    <source>
        <dbReference type="ARBA" id="ARBA00004123"/>
    </source>
</evidence>
<dbReference type="SMART" id="SM01371">
    <property type="entry name" value="TFIIA"/>
    <property type="match status" value="1"/>
</dbReference>
<keyword evidence="4" id="KW-0804">Transcription</keyword>
<dbReference type="GO" id="GO:0006367">
    <property type="term" value="P:transcription initiation at RNA polymerase II promoter"/>
    <property type="evidence" value="ECO:0007669"/>
    <property type="project" value="InterPro"/>
</dbReference>
<evidence type="ECO:0000313" key="8">
    <source>
        <dbReference type="Proteomes" id="UP001233172"/>
    </source>
</evidence>
<dbReference type="SUPFAM" id="SSF47396">
    <property type="entry name" value="Transcription factor IIA (TFIIA), alpha-helical domain"/>
    <property type="match status" value="1"/>
</dbReference>
<keyword evidence="8" id="KW-1185">Reference proteome</keyword>
<accession>A0AAD8AVU6</accession>
<dbReference type="EMBL" id="JASAOG010000218">
    <property type="protein sequence ID" value="KAK0043390.1"/>
    <property type="molecule type" value="Genomic_DNA"/>
</dbReference>
<feature type="region of interest" description="Disordered" evidence="6">
    <location>
        <begin position="218"/>
        <end position="282"/>
    </location>
</feature>
<dbReference type="CDD" id="cd07976">
    <property type="entry name" value="TFIIA_alpha_beta_like"/>
    <property type="match status" value="2"/>
</dbReference>
<comment type="subcellular location">
    <subcellularLocation>
        <location evidence="1">Nucleus</location>
    </subcellularLocation>
</comment>
<evidence type="ECO:0000256" key="5">
    <source>
        <dbReference type="ARBA" id="ARBA00023242"/>
    </source>
</evidence>
<feature type="compositionally biased region" description="Acidic residues" evidence="6">
    <location>
        <begin position="231"/>
        <end position="281"/>
    </location>
</feature>
<evidence type="ECO:0000256" key="6">
    <source>
        <dbReference type="SAM" id="MobiDB-lite"/>
    </source>
</evidence>